<dbReference type="HOGENOM" id="CLU_072056_0_0_0"/>
<organism evidence="10 11">
    <name type="scientific">Pseudothermotoga thermarum DSM 5069</name>
    <dbReference type="NCBI Taxonomy" id="688269"/>
    <lineage>
        <taxon>Bacteria</taxon>
        <taxon>Thermotogati</taxon>
        <taxon>Thermotogota</taxon>
        <taxon>Thermotogae</taxon>
        <taxon>Thermotogales</taxon>
        <taxon>Thermotogaceae</taxon>
        <taxon>Pseudothermotoga</taxon>
    </lineage>
</organism>
<keyword evidence="6" id="KW-0472">Membrane</keyword>
<evidence type="ECO:0000256" key="6">
    <source>
        <dbReference type="ARBA" id="ARBA00023136"/>
    </source>
</evidence>
<dbReference type="RefSeq" id="WP_013931961.1">
    <property type="nucleotide sequence ID" value="NC_015707.1"/>
</dbReference>
<name>F7YXU1_9THEM</name>
<comment type="similarity">
    <text evidence="2">Belongs to the outer membrane factor (OMF) (TC 1.B.17) family.</text>
</comment>
<feature type="coiled-coil region" evidence="8">
    <location>
        <begin position="221"/>
        <end position="280"/>
    </location>
</feature>
<protein>
    <submittedName>
        <fullName evidence="10">Outer membrane efflux protein</fullName>
    </submittedName>
</protein>
<evidence type="ECO:0000256" key="4">
    <source>
        <dbReference type="ARBA" id="ARBA00022452"/>
    </source>
</evidence>
<keyword evidence="5" id="KW-0812">Transmembrane</keyword>
<dbReference type="InterPro" id="IPR051906">
    <property type="entry name" value="TolC-like"/>
</dbReference>
<sequence precursor="true">MRKFFGVLVLLVMFISTFANPLEALQTAQKNSITYLNAILDFEQAKSDYEKALIEAKNKSQELSAQLSWLQARQSYRNSMKNFVDEFLNLYIGFVEKKLSLEIQQNRLKIAEDDYNEKQELYKKGIVSAQDLQSSKISYLQQQNSFENAKLSFEQVKRDYERIIGNIESFDPSKIKLNLNIELPSLEILLQNSITLTIADLNVQIAQNNLDTLINPSVYTKTKAERNLQQAKNNLENTRFAVRKTLESQLQNVANLKRSIEASKEQLSIAESKLASTEANYKAGVASQKDLLNAKNEYLSAMVDLLSNIRSFVSSVCSLYIDSEQDISSAFEKLFGR</sequence>
<dbReference type="GO" id="GO:0015288">
    <property type="term" value="F:porin activity"/>
    <property type="evidence" value="ECO:0007669"/>
    <property type="project" value="TreeGrafter"/>
</dbReference>
<evidence type="ECO:0000256" key="9">
    <source>
        <dbReference type="SAM" id="SignalP"/>
    </source>
</evidence>
<dbReference type="SUPFAM" id="SSF56954">
    <property type="entry name" value="Outer membrane efflux proteins (OEP)"/>
    <property type="match status" value="1"/>
</dbReference>
<keyword evidence="9" id="KW-0732">Signal</keyword>
<proteinExistence type="inferred from homology"/>
<evidence type="ECO:0000256" key="3">
    <source>
        <dbReference type="ARBA" id="ARBA00022448"/>
    </source>
</evidence>
<dbReference type="GO" id="GO:1990281">
    <property type="term" value="C:efflux pump complex"/>
    <property type="evidence" value="ECO:0007669"/>
    <property type="project" value="TreeGrafter"/>
</dbReference>
<dbReference type="PANTHER" id="PTHR30026:SF20">
    <property type="entry name" value="OUTER MEMBRANE PROTEIN TOLC"/>
    <property type="match status" value="1"/>
</dbReference>
<evidence type="ECO:0000256" key="8">
    <source>
        <dbReference type="SAM" id="Coils"/>
    </source>
</evidence>
<dbReference type="KEGG" id="tta:Theth_0651"/>
<dbReference type="PANTHER" id="PTHR30026">
    <property type="entry name" value="OUTER MEMBRANE PROTEIN TOLC"/>
    <property type="match status" value="1"/>
</dbReference>
<gene>
    <name evidence="10" type="ORF">Theth_0651</name>
</gene>
<keyword evidence="3" id="KW-0813">Transport</keyword>
<dbReference type="AlphaFoldDB" id="F7YXU1"/>
<evidence type="ECO:0000256" key="5">
    <source>
        <dbReference type="ARBA" id="ARBA00022692"/>
    </source>
</evidence>
<keyword evidence="11" id="KW-1185">Reference proteome</keyword>
<dbReference type="GO" id="GO:0015562">
    <property type="term" value="F:efflux transmembrane transporter activity"/>
    <property type="evidence" value="ECO:0007669"/>
    <property type="project" value="InterPro"/>
</dbReference>
<dbReference type="eggNOG" id="COG1538">
    <property type="taxonomic scope" value="Bacteria"/>
</dbReference>
<feature type="signal peptide" evidence="9">
    <location>
        <begin position="1"/>
        <end position="19"/>
    </location>
</feature>
<feature type="coiled-coil region" evidence="8">
    <location>
        <begin position="39"/>
        <end position="73"/>
    </location>
</feature>
<reference evidence="10 11" key="1">
    <citation type="submission" date="2010-11" db="EMBL/GenBank/DDBJ databases">
        <title>The complete genome of Thermotoga thermarum DSM 5069.</title>
        <authorList>
            <consortium name="US DOE Joint Genome Institute (JGI-PGF)"/>
            <person name="Lucas S."/>
            <person name="Copeland A."/>
            <person name="Lapidus A."/>
            <person name="Bruce D."/>
            <person name="Goodwin L."/>
            <person name="Pitluck S."/>
            <person name="Kyrpides N."/>
            <person name="Mavromatis K."/>
            <person name="Ivanova N."/>
            <person name="Zeytun A."/>
            <person name="Brettin T."/>
            <person name="Detter J.C."/>
            <person name="Tapia R."/>
            <person name="Han C."/>
            <person name="Land M."/>
            <person name="Hauser L."/>
            <person name="Markowitz V."/>
            <person name="Cheng J.-F."/>
            <person name="Hugenholtz P."/>
            <person name="Woyke T."/>
            <person name="Wu D."/>
            <person name="Spring S."/>
            <person name="Schroeder M."/>
            <person name="Brambilla E."/>
            <person name="Klenk H.-P."/>
            <person name="Eisen J.A."/>
        </authorList>
    </citation>
    <scope>NUCLEOTIDE SEQUENCE [LARGE SCALE GENOMIC DNA]</scope>
    <source>
        <strain evidence="10 11">DSM 5069</strain>
    </source>
</reference>
<dbReference type="InterPro" id="IPR003423">
    <property type="entry name" value="OMP_efflux"/>
</dbReference>
<keyword evidence="7" id="KW-0998">Cell outer membrane</keyword>
<evidence type="ECO:0000256" key="7">
    <source>
        <dbReference type="ARBA" id="ARBA00023237"/>
    </source>
</evidence>
<dbReference type="Pfam" id="PF02321">
    <property type="entry name" value="OEP"/>
    <property type="match status" value="1"/>
</dbReference>
<dbReference type="Gene3D" id="1.20.1600.10">
    <property type="entry name" value="Outer membrane efflux proteins (OEP)"/>
    <property type="match status" value="2"/>
</dbReference>
<keyword evidence="8" id="KW-0175">Coiled coil</keyword>
<evidence type="ECO:0000256" key="1">
    <source>
        <dbReference type="ARBA" id="ARBA00004442"/>
    </source>
</evidence>
<evidence type="ECO:0000313" key="11">
    <source>
        <dbReference type="Proteomes" id="UP000006804"/>
    </source>
</evidence>
<keyword evidence="4" id="KW-1134">Transmembrane beta strand</keyword>
<evidence type="ECO:0000313" key="10">
    <source>
        <dbReference type="EMBL" id="AEH50738.1"/>
    </source>
</evidence>
<accession>F7YXU1</accession>
<dbReference type="Proteomes" id="UP000006804">
    <property type="component" value="Chromosome"/>
</dbReference>
<dbReference type="EMBL" id="CP002351">
    <property type="protein sequence ID" value="AEH50738.1"/>
    <property type="molecule type" value="Genomic_DNA"/>
</dbReference>
<evidence type="ECO:0000256" key="2">
    <source>
        <dbReference type="ARBA" id="ARBA00007613"/>
    </source>
</evidence>
<dbReference type="GO" id="GO:0009279">
    <property type="term" value="C:cell outer membrane"/>
    <property type="evidence" value="ECO:0007669"/>
    <property type="project" value="UniProtKB-SubCell"/>
</dbReference>
<dbReference type="PATRIC" id="fig|688269.3.peg.674"/>
<dbReference type="STRING" id="688269.Theth_0651"/>
<feature type="chain" id="PRO_5003372869" evidence="9">
    <location>
        <begin position="20"/>
        <end position="337"/>
    </location>
</feature>
<comment type="subcellular location">
    <subcellularLocation>
        <location evidence="1">Cell outer membrane</location>
    </subcellularLocation>
</comment>